<dbReference type="OMA" id="SHLIACP"/>
<keyword evidence="5" id="KW-0808">Transferase</keyword>
<dbReference type="InterPro" id="IPR046363">
    <property type="entry name" value="MS_N_TIM-barrel_dom"/>
</dbReference>
<dbReference type="EC" id="2.3.3.9" evidence="2"/>
<keyword evidence="9" id="KW-1185">Reference proteome</keyword>
<evidence type="ECO:0000256" key="6">
    <source>
        <dbReference type="ARBA" id="ARBA00047918"/>
    </source>
</evidence>
<sequence>MTVPFMRAYAKLVVQTCHKRRAHAMGGMAANIPLKNDEKANKIALDLVRADKERELSDGHDGTWVAHPGLVPLATEVHKLIPDYTCSASHLIACPEGLRTAVGLRRVISVSLGYLEAWLRGTGCVPLFNLMEDAATAEISRAQIWQWLHHNAKLSDGRPVTLELVKEIVEEEKAKWLKEMPQSPSLDEAADLLLEMVSAPEMPDFLTLSAYDRIIQKGE</sequence>
<dbReference type="Pfam" id="PF01274">
    <property type="entry name" value="MS_TIM-barrel"/>
    <property type="match status" value="1"/>
</dbReference>
<name>A0A915K1M2_ROMCU</name>
<dbReference type="GO" id="GO:0004474">
    <property type="term" value="F:malate synthase activity"/>
    <property type="evidence" value="ECO:0007669"/>
    <property type="project" value="UniProtKB-EC"/>
</dbReference>
<evidence type="ECO:0000256" key="4">
    <source>
        <dbReference type="ARBA" id="ARBA00022532"/>
    </source>
</evidence>
<keyword evidence="4" id="KW-0816">Tricarboxylic acid cycle</keyword>
<dbReference type="WBParaSite" id="nRc.2.0.1.t32703-RA">
    <property type="protein sequence ID" value="nRc.2.0.1.t32703-RA"/>
    <property type="gene ID" value="nRc.2.0.1.g32703"/>
</dbReference>
<dbReference type="GO" id="GO:0006097">
    <property type="term" value="P:glyoxylate cycle"/>
    <property type="evidence" value="ECO:0007669"/>
    <property type="project" value="UniProtKB-KW"/>
</dbReference>
<protein>
    <recommendedName>
        <fullName evidence="2">malate synthase</fullName>
        <ecNumber evidence="2">2.3.3.9</ecNumber>
    </recommendedName>
</protein>
<organism evidence="9 10">
    <name type="scientific">Romanomermis culicivorax</name>
    <name type="common">Nematode worm</name>
    <dbReference type="NCBI Taxonomy" id="13658"/>
    <lineage>
        <taxon>Eukaryota</taxon>
        <taxon>Metazoa</taxon>
        <taxon>Ecdysozoa</taxon>
        <taxon>Nematoda</taxon>
        <taxon>Enoplea</taxon>
        <taxon>Dorylaimia</taxon>
        <taxon>Mermithida</taxon>
        <taxon>Mermithoidea</taxon>
        <taxon>Mermithidae</taxon>
        <taxon>Romanomermis</taxon>
    </lineage>
</organism>
<proteinExistence type="inferred from homology"/>
<accession>A0A915K1M2</accession>
<evidence type="ECO:0000259" key="7">
    <source>
        <dbReference type="Pfam" id="PF01274"/>
    </source>
</evidence>
<dbReference type="PANTHER" id="PTHR42902">
    <property type="entry name" value="MALATE SYNTHASE"/>
    <property type="match status" value="1"/>
</dbReference>
<dbReference type="InterPro" id="IPR048355">
    <property type="entry name" value="MS_C"/>
</dbReference>
<evidence type="ECO:0000256" key="1">
    <source>
        <dbReference type="ARBA" id="ARBA00006394"/>
    </source>
</evidence>
<evidence type="ECO:0000256" key="2">
    <source>
        <dbReference type="ARBA" id="ARBA00012636"/>
    </source>
</evidence>
<dbReference type="Proteomes" id="UP000887565">
    <property type="component" value="Unplaced"/>
</dbReference>
<dbReference type="InterPro" id="IPR006252">
    <property type="entry name" value="Malate_synthA"/>
</dbReference>
<dbReference type="InterPro" id="IPR011076">
    <property type="entry name" value="Malate_synth_sf"/>
</dbReference>
<dbReference type="FunFam" id="1.20.1220.12:FF:000001">
    <property type="entry name" value="Malate synthase"/>
    <property type="match status" value="1"/>
</dbReference>
<dbReference type="PANTHER" id="PTHR42902:SF1">
    <property type="entry name" value="MALATE SYNTHASE 1-RELATED"/>
    <property type="match status" value="1"/>
</dbReference>
<dbReference type="Gene3D" id="1.20.1220.12">
    <property type="entry name" value="Malate synthase, domain III"/>
    <property type="match status" value="1"/>
</dbReference>
<dbReference type="Gene3D" id="3.20.20.360">
    <property type="entry name" value="Malate synthase, domain 3"/>
    <property type="match status" value="1"/>
</dbReference>
<comment type="catalytic activity">
    <reaction evidence="6">
        <text>glyoxylate + acetyl-CoA + H2O = (S)-malate + CoA + H(+)</text>
        <dbReference type="Rhea" id="RHEA:18181"/>
        <dbReference type="ChEBI" id="CHEBI:15377"/>
        <dbReference type="ChEBI" id="CHEBI:15378"/>
        <dbReference type="ChEBI" id="CHEBI:15589"/>
        <dbReference type="ChEBI" id="CHEBI:36655"/>
        <dbReference type="ChEBI" id="CHEBI:57287"/>
        <dbReference type="ChEBI" id="CHEBI:57288"/>
        <dbReference type="EC" id="2.3.3.9"/>
    </reaction>
</comment>
<dbReference type="InterPro" id="IPR044856">
    <property type="entry name" value="Malate_synth_C_sf"/>
</dbReference>
<feature type="domain" description="Malate synthase TIM barrel" evidence="7">
    <location>
        <begin position="1"/>
        <end position="79"/>
    </location>
</feature>
<comment type="similarity">
    <text evidence="1">Belongs to the malate synthase family.</text>
</comment>
<dbReference type="GO" id="GO:0005737">
    <property type="term" value="C:cytoplasm"/>
    <property type="evidence" value="ECO:0007669"/>
    <property type="project" value="TreeGrafter"/>
</dbReference>
<reference evidence="10" key="1">
    <citation type="submission" date="2022-11" db="UniProtKB">
        <authorList>
            <consortium name="WormBaseParasite"/>
        </authorList>
    </citation>
    <scope>IDENTIFICATION</scope>
</reference>
<dbReference type="Pfam" id="PF20659">
    <property type="entry name" value="MS_C"/>
    <property type="match status" value="1"/>
</dbReference>
<evidence type="ECO:0000259" key="8">
    <source>
        <dbReference type="Pfam" id="PF20659"/>
    </source>
</evidence>
<dbReference type="AlphaFoldDB" id="A0A915K1M2"/>
<evidence type="ECO:0000256" key="3">
    <source>
        <dbReference type="ARBA" id="ARBA00022435"/>
    </source>
</evidence>
<dbReference type="SUPFAM" id="SSF51645">
    <property type="entry name" value="Malate synthase G"/>
    <property type="match status" value="1"/>
</dbReference>
<dbReference type="GO" id="GO:0006099">
    <property type="term" value="P:tricarboxylic acid cycle"/>
    <property type="evidence" value="ECO:0007669"/>
    <property type="project" value="UniProtKB-KW"/>
</dbReference>
<feature type="domain" description="Malate synthase C-terminal" evidence="8">
    <location>
        <begin position="100"/>
        <end position="214"/>
    </location>
</feature>
<keyword evidence="3" id="KW-0329">Glyoxylate bypass</keyword>
<evidence type="ECO:0000313" key="9">
    <source>
        <dbReference type="Proteomes" id="UP000887565"/>
    </source>
</evidence>
<evidence type="ECO:0000256" key="5">
    <source>
        <dbReference type="ARBA" id="ARBA00022679"/>
    </source>
</evidence>
<dbReference type="InterPro" id="IPR001465">
    <property type="entry name" value="Malate_synthase_TIM"/>
</dbReference>
<evidence type="ECO:0000313" key="10">
    <source>
        <dbReference type="WBParaSite" id="nRc.2.0.1.t32703-RA"/>
    </source>
</evidence>